<dbReference type="GO" id="GO:0016602">
    <property type="term" value="C:CCAAT-binding factor complex"/>
    <property type="evidence" value="ECO:0000318"/>
    <property type="project" value="GO_Central"/>
</dbReference>
<dbReference type="InterPro" id="IPR003958">
    <property type="entry name" value="CBFA_NFYB_domain"/>
</dbReference>
<keyword evidence="3" id="KW-0804">Transcription</keyword>
<dbReference type="InterPro" id="IPR009072">
    <property type="entry name" value="Histone-fold"/>
</dbReference>
<evidence type="ECO:0000256" key="2">
    <source>
        <dbReference type="ARBA" id="ARBA00023015"/>
    </source>
</evidence>
<dbReference type="InParanoid" id="A0A3Q7GBK9"/>
<dbReference type="GO" id="GO:0006357">
    <property type="term" value="P:regulation of transcription by RNA polymerase II"/>
    <property type="evidence" value="ECO:0000318"/>
    <property type="project" value="GO_Central"/>
</dbReference>
<dbReference type="PRINTS" id="PR00615">
    <property type="entry name" value="CCAATSUBUNTA"/>
</dbReference>
<reference evidence="6" key="1">
    <citation type="journal article" date="2012" name="Nature">
        <title>The tomato genome sequence provides insights into fleshy fruit evolution.</title>
        <authorList>
            <consortium name="Tomato Genome Consortium"/>
        </authorList>
    </citation>
    <scope>NUCLEOTIDE SEQUENCE [LARGE SCALE GENOMIC DNA]</scope>
    <source>
        <strain evidence="6">cv. Heinz 1706</strain>
    </source>
</reference>
<dbReference type="CDD" id="cd22907">
    <property type="entry name" value="HFD_NFYB"/>
    <property type="match status" value="1"/>
</dbReference>
<dbReference type="GO" id="GO:0000981">
    <property type="term" value="F:DNA-binding transcription factor activity, RNA polymerase II-specific"/>
    <property type="evidence" value="ECO:0000318"/>
    <property type="project" value="GO_Central"/>
</dbReference>
<evidence type="ECO:0000259" key="5">
    <source>
        <dbReference type="Pfam" id="PF00808"/>
    </source>
</evidence>
<dbReference type="GO" id="GO:0046982">
    <property type="term" value="F:protein heterodimerization activity"/>
    <property type="evidence" value="ECO:0007669"/>
    <property type="project" value="InterPro"/>
</dbReference>
<dbReference type="EnsemblPlants" id="Solyc05g005440.2.1">
    <property type="protein sequence ID" value="Solyc05g005440.2.1.1"/>
    <property type="gene ID" value="Solyc05g005440.2"/>
</dbReference>
<evidence type="ECO:0000313" key="6">
    <source>
        <dbReference type="EnsemblPlants" id="Solyc05g005440.2.1.1"/>
    </source>
</evidence>
<feature type="domain" description="Transcription factor CBF/NF-Y/archaeal histone" evidence="5">
    <location>
        <begin position="32"/>
        <end position="96"/>
    </location>
</feature>
<evidence type="ECO:0000313" key="7">
    <source>
        <dbReference type="Proteomes" id="UP000004994"/>
    </source>
</evidence>
<dbReference type="PANTHER" id="PTHR11064">
    <property type="entry name" value="CCAAT-BINDING TRANSCRIPTION FACTOR-RELATED"/>
    <property type="match status" value="1"/>
</dbReference>
<reference evidence="6" key="2">
    <citation type="submission" date="2019-01" db="UniProtKB">
        <authorList>
            <consortium name="EnsemblPlants"/>
        </authorList>
    </citation>
    <scope>IDENTIFICATION</scope>
    <source>
        <strain evidence="6">cv. Heinz 1706</strain>
    </source>
</reference>
<dbReference type="OMA" id="TGEANDC"/>
<evidence type="ECO:0000256" key="3">
    <source>
        <dbReference type="ARBA" id="ARBA00023163"/>
    </source>
</evidence>
<dbReference type="PaxDb" id="4081-Solyc05g005440.1.1"/>
<evidence type="ECO:0000256" key="1">
    <source>
        <dbReference type="ARBA" id="ARBA00009053"/>
    </source>
</evidence>
<name>A0A3Q7GBK9_SOLLC</name>
<comment type="similarity">
    <text evidence="1">Belongs to the NFYB/HAP3 subunit family.</text>
</comment>
<keyword evidence="2" id="KW-0805">Transcription regulation</keyword>
<dbReference type="InterPro" id="IPR027113">
    <property type="entry name" value="Transc_fact_NFYB/HAP3"/>
</dbReference>
<keyword evidence="7" id="KW-1185">Reference proteome</keyword>
<dbReference type="SUPFAM" id="SSF47113">
    <property type="entry name" value="Histone-fold"/>
    <property type="match status" value="1"/>
</dbReference>
<feature type="region of interest" description="Disordered" evidence="4">
    <location>
        <begin position="151"/>
        <end position="176"/>
    </location>
</feature>
<dbReference type="Gene3D" id="1.10.20.10">
    <property type="entry name" value="Histone, subunit A"/>
    <property type="match status" value="1"/>
</dbReference>
<dbReference type="PANTHER" id="PTHR11064:SF148">
    <property type="entry name" value="TRANSCRIPTION FACTOR CBF_NF-Y_ARCHAEAL HISTONE DOMAIN-CONTAINING PROTEIN"/>
    <property type="match status" value="1"/>
</dbReference>
<feature type="compositionally biased region" description="Polar residues" evidence="4">
    <location>
        <begin position="151"/>
        <end position="160"/>
    </location>
</feature>
<dbReference type="GO" id="GO:0001228">
    <property type="term" value="F:DNA-binding transcription activator activity, RNA polymerase II-specific"/>
    <property type="evidence" value="ECO:0007669"/>
    <property type="project" value="InterPro"/>
</dbReference>
<dbReference type="AlphaFoldDB" id="A0A3Q7GBK9"/>
<accession>A0A3Q7GBK9</accession>
<proteinExistence type="inferred from homology"/>
<dbReference type="STRING" id="4081.A0A3Q7GBK9"/>
<dbReference type="Pfam" id="PF00808">
    <property type="entry name" value="CBFD_NFYB_HMF"/>
    <property type="match status" value="1"/>
</dbReference>
<dbReference type="Proteomes" id="UP000004994">
    <property type="component" value="Chromosome 5"/>
</dbReference>
<organism evidence="6">
    <name type="scientific">Solanum lycopersicum</name>
    <name type="common">Tomato</name>
    <name type="synonym">Lycopersicon esculentum</name>
    <dbReference type="NCBI Taxonomy" id="4081"/>
    <lineage>
        <taxon>Eukaryota</taxon>
        <taxon>Viridiplantae</taxon>
        <taxon>Streptophyta</taxon>
        <taxon>Embryophyta</taxon>
        <taxon>Tracheophyta</taxon>
        <taxon>Spermatophyta</taxon>
        <taxon>Magnoliopsida</taxon>
        <taxon>eudicotyledons</taxon>
        <taxon>Gunneridae</taxon>
        <taxon>Pentapetalae</taxon>
        <taxon>asterids</taxon>
        <taxon>lamiids</taxon>
        <taxon>Solanales</taxon>
        <taxon>Solanaceae</taxon>
        <taxon>Solanoideae</taxon>
        <taxon>Solaneae</taxon>
        <taxon>Solanum</taxon>
        <taxon>Solanum subgen. Lycopersicon</taxon>
    </lineage>
</organism>
<evidence type="ECO:0000256" key="4">
    <source>
        <dbReference type="SAM" id="MobiDB-lite"/>
    </source>
</evidence>
<protein>
    <recommendedName>
        <fullName evidence="5">Transcription factor CBF/NF-Y/archaeal histone domain-containing protein</fullName>
    </recommendedName>
</protein>
<sequence length="176" mass="19821">MEMSLELPAHLEQTIAANVEHSERTIREHDRFMPITNVIRIMRKILPPNVQISDGFKLMIQECVSEFIGFITGEANNCCQLDQRKTITAEDLLRALDRFGYDDYVETLALYLHRYREYDGGCGSTRRARLLLRSSMVNPASGCNLTSYQGDASNGSTSQGDAVDIEVQSPAKETKE</sequence>
<dbReference type="Gramene" id="Solyc05g005440.2.1">
    <property type="protein sequence ID" value="Solyc05g005440.2.1.1"/>
    <property type="gene ID" value="Solyc05g005440.2"/>
</dbReference>